<evidence type="ECO:0000256" key="1">
    <source>
        <dbReference type="SAM" id="MobiDB-lite"/>
    </source>
</evidence>
<keyword evidence="3" id="KW-1185">Reference proteome</keyword>
<name>A0A8H6MN86_9PEZI</name>
<organism evidence="2 3">
    <name type="scientific">Colletotrichum sojae</name>
    <dbReference type="NCBI Taxonomy" id="2175907"/>
    <lineage>
        <taxon>Eukaryota</taxon>
        <taxon>Fungi</taxon>
        <taxon>Dikarya</taxon>
        <taxon>Ascomycota</taxon>
        <taxon>Pezizomycotina</taxon>
        <taxon>Sordariomycetes</taxon>
        <taxon>Hypocreomycetidae</taxon>
        <taxon>Glomerellales</taxon>
        <taxon>Glomerellaceae</taxon>
        <taxon>Colletotrichum</taxon>
        <taxon>Colletotrichum orchidearum species complex</taxon>
    </lineage>
</organism>
<sequence>MLHAALGLSSAEPDHIVGKALLSPAVHEIITLVAGAARSLSRRTRGRLAHELWRRLVHAAVIVFDERQRMTVLFPTPWDWVCLVVDTASNSQRAGPGYDGPTQDLGPILEPDGFATAAMMTKTSARRPETHRVLPDVSLLFLPSGDGNPPFGIVTATSQTHPLPERKKKPDEDRRSHRLPPSEDPVDLSDAAAAPGGYRLIR</sequence>
<protein>
    <submittedName>
        <fullName evidence="2">Uncharacterized protein</fullName>
    </submittedName>
</protein>
<gene>
    <name evidence="2" type="ORF">CSOJ01_11746</name>
</gene>
<evidence type="ECO:0000313" key="3">
    <source>
        <dbReference type="Proteomes" id="UP000652219"/>
    </source>
</evidence>
<accession>A0A8H6MN86</accession>
<proteinExistence type="predicted"/>
<feature type="compositionally biased region" description="Basic and acidic residues" evidence="1">
    <location>
        <begin position="163"/>
        <end position="175"/>
    </location>
</feature>
<dbReference type="AlphaFoldDB" id="A0A8H6MN86"/>
<reference evidence="2 3" key="1">
    <citation type="journal article" date="2020" name="Phytopathology">
        <title>Genome Sequence Resources of Colletotrichum truncatum, C. plurivorum, C. musicola, and C. sojae: Four Species Pathogenic to Soybean (Glycine max).</title>
        <authorList>
            <person name="Rogerio F."/>
            <person name="Boufleur T.R."/>
            <person name="Ciampi-Guillardi M."/>
            <person name="Sukno S.A."/>
            <person name="Thon M.R."/>
            <person name="Massola Junior N.S."/>
            <person name="Baroncelli R."/>
        </authorList>
    </citation>
    <scope>NUCLEOTIDE SEQUENCE [LARGE SCALE GENOMIC DNA]</scope>
    <source>
        <strain evidence="2 3">LFN0009</strain>
    </source>
</reference>
<evidence type="ECO:0000313" key="2">
    <source>
        <dbReference type="EMBL" id="KAF6802205.1"/>
    </source>
</evidence>
<feature type="region of interest" description="Disordered" evidence="1">
    <location>
        <begin position="150"/>
        <end position="202"/>
    </location>
</feature>
<dbReference type="EMBL" id="WIGN01000281">
    <property type="protein sequence ID" value="KAF6802205.1"/>
    <property type="molecule type" value="Genomic_DNA"/>
</dbReference>
<comment type="caution">
    <text evidence="2">The sequence shown here is derived from an EMBL/GenBank/DDBJ whole genome shotgun (WGS) entry which is preliminary data.</text>
</comment>
<dbReference type="Proteomes" id="UP000652219">
    <property type="component" value="Unassembled WGS sequence"/>
</dbReference>